<evidence type="ECO:0000256" key="1">
    <source>
        <dbReference type="ARBA" id="ARBA00004196"/>
    </source>
</evidence>
<evidence type="ECO:0000313" key="8">
    <source>
        <dbReference type="Proteomes" id="UP001232445"/>
    </source>
</evidence>
<feature type="region of interest" description="Disordered" evidence="3">
    <location>
        <begin position="126"/>
        <end position="146"/>
    </location>
</feature>
<gene>
    <name evidence="7" type="ORF">J2S00_003970</name>
</gene>
<evidence type="ECO:0000259" key="5">
    <source>
        <dbReference type="Pfam" id="PF25989"/>
    </source>
</evidence>
<dbReference type="RefSeq" id="WP_307343845.1">
    <property type="nucleotide sequence ID" value="NZ_JAUSUQ010000034.1"/>
</dbReference>
<evidence type="ECO:0000259" key="4">
    <source>
        <dbReference type="Pfam" id="PF25984"/>
    </source>
</evidence>
<evidence type="ECO:0000256" key="2">
    <source>
        <dbReference type="ARBA" id="ARBA00023054"/>
    </source>
</evidence>
<keyword evidence="2" id="KW-0175">Coiled coil</keyword>
<evidence type="ECO:0000259" key="6">
    <source>
        <dbReference type="Pfam" id="PF25990"/>
    </source>
</evidence>
<dbReference type="InterPro" id="IPR058636">
    <property type="entry name" value="Beta-barrel_YknX"/>
</dbReference>
<feature type="domain" description="YknX-like C-terminal permuted SH3-like" evidence="5">
    <location>
        <begin position="326"/>
        <end position="392"/>
    </location>
</feature>
<name>A0ABU0CYA7_9BACI</name>
<feature type="domain" description="YknX-like barrel-sandwich hybrid" evidence="4">
    <location>
        <begin position="64"/>
        <end position="227"/>
    </location>
</feature>
<dbReference type="InterPro" id="IPR058637">
    <property type="entry name" value="YknX-like_C"/>
</dbReference>
<dbReference type="Proteomes" id="UP001232445">
    <property type="component" value="Unassembled WGS sequence"/>
</dbReference>
<dbReference type="Pfam" id="PF25990">
    <property type="entry name" value="Beta-barrel_YknX"/>
    <property type="match status" value="1"/>
</dbReference>
<dbReference type="PANTHER" id="PTHR32347:SF14">
    <property type="entry name" value="EFFLUX SYSTEM COMPONENT YKNX-RELATED"/>
    <property type="match status" value="1"/>
</dbReference>
<dbReference type="Gene3D" id="2.40.30.170">
    <property type="match status" value="1"/>
</dbReference>
<keyword evidence="8" id="KW-1185">Reference proteome</keyword>
<dbReference type="Pfam" id="PF25989">
    <property type="entry name" value="YknX_C"/>
    <property type="match status" value="1"/>
</dbReference>
<dbReference type="InterPro" id="IPR050465">
    <property type="entry name" value="UPF0194_transport"/>
</dbReference>
<evidence type="ECO:0000256" key="3">
    <source>
        <dbReference type="SAM" id="MobiDB-lite"/>
    </source>
</evidence>
<comment type="caution">
    <text evidence="7">The sequence shown here is derived from an EMBL/GenBank/DDBJ whole genome shotgun (WGS) entry which is preliminary data.</text>
</comment>
<reference evidence="7 8" key="1">
    <citation type="submission" date="2023-07" db="EMBL/GenBank/DDBJ databases">
        <title>Genomic Encyclopedia of Type Strains, Phase IV (KMG-IV): sequencing the most valuable type-strain genomes for metagenomic binning, comparative biology and taxonomic classification.</title>
        <authorList>
            <person name="Goeker M."/>
        </authorList>
    </citation>
    <scope>NUCLEOTIDE SEQUENCE [LARGE SCALE GENOMIC DNA]</scope>
    <source>
        <strain evidence="7 8">DSM 17740</strain>
    </source>
</reference>
<evidence type="ECO:0000313" key="7">
    <source>
        <dbReference type="EMBL" id="MDQ0341126.1"/>
    </source>
</evidence>
<protein>
    <submittedName>
        <fullName evidence="7">HlyD family secretion protein</fullName>
    </submittedName>
</protein>
<dbReference type="EMBL" id="JAUSUQ010000034">
    <property type="protein sequence ID" value="MDQ0341126.1"/>
    <property type="molecule type" value="Genomic_DNA"/>
</dbReference>
<dbReference type="InterPro" id="IPR058639">
    <property type="entry name" value="BSH_YknX-like"/>
</dbReference>
<accession>A0ABU0CYA7</accession>
<comment type="subcellular location">
    <subcellularLocation>
        <location evidence="1">Cell envelope</location>
    </subcellularLocation>
</comment>
<dbReference type="Gene3D" id="2.40.420.20">
    <property type="match status" value="1"/>
</dbReference>
<proteinExistence type="predicted"/>
<feature type="domain" description="YknX-like beta-barrel" evidence="6">
    <location>
        <begin position="234"/>
        <end position="317"/>
    </location>
</feature>
<dbReference type="PANTHER" id="PTHR32347">
    <property type="entry name" value="EFFLUX SYSTEM COMPONENT YKNX-RELATED"/>
    <property type="match status" value="1"/>
</dbReference>
<organism evidence="7 8">
    <name type="scientific">Caldalkalibacillus uzonensis</name>
    <dbReference type="NCBI Taxonomy" id="353224"/>
    <lineage>
        <taxon>Bacteria</taxon>
        <taxon>Bacillati</taxon>
        <taxon>Bacillota</taxon>
        <taxon>Bacilli</taxon>
        <taxon>Bacillales</taxon>
        <taxon>Bacillaceae</taxon>
        <taxon>Caldalkalibacillus</taxon>
    </lineage>
</organism>
<sequence length="398" mass="44679">MKKALIIVGVIAVITAVIGLNLYMNTAQPATSVQAELLETMVVEGETVHDSLIASGQVVPAHFEEVYFDPALGELDEILVEEGQEIEAGTPLFRYQSGQVAAQLQQLDLQNKRLALQVEDLTQQKKNNEREISETRRKLQQARDEQNEYEEERLKELLNQLEREKEQLALQERLLQLDQEEQKIQREQLRSEENKLVVTSRTGGIVQKIDEQAVLQQGLEPTPLIIIESTGQYLVQGTISEYDTVHVEAGQHVMIKPKVLAEEAWEGQVVDVEFIPQASMEGMGMGGEAQITYYPFTVEITEDKPGLKHGYHVSVEIMTDVREDAILLPFEAFMEMDEEEYVYVLNEGRLEQRLVTTGSVNEKGKEVTSGVTIGETVVLNPAADWTDGMEVVSNDPAD</sequence>
<dbReference type="Pfam" id="PF25984">
    <property type="entry name" value="BSH_YknX"/>
    <property type="match status" value="1"/>
</dbReference>